<feature type="compositionally biased region" description="Basic residues" evidence="8">
    <location>
        <begin position="169"/>
        <end position="181"/>
    </location>
</feature>
<name>A0A5N6LW01_9ASTR</name>
<evidence type="ECO:0000313" key="10">
    <source>
        <dbReference type="Proteomes" id="UP000326396"/>
    </source>
</evidence>
<gene>
    <name evidence="9" type="ORF">E3N88_39156</name>
</gene>
<comment type="similarity">
    <text evidence="2">Belongs to the SHI protein family.</text>
</comment>
<dbReference type="GO" id="GO:0045893">
    <property type="term" value="P:positive regulation of DNA-templated transcription"/>
    <property type="evidence" value="ECO:0007669"/>
    <property type="project" value="TreeGrafter"/>
</dbReference>
<keyword evidence="6" id="KW-0010">Activator</keyword>
<dbReference type="Pfam" id="PF05142">
    <property type="entry name" value="DUF702"/>
    <property type="match status" value="1"/>
</dbReference>
<evidence type="ECO:0000256" key="4">
    <source>
        <dbReference type="ARBA" id="ARBA00022833"/>
    </source>
</evidence>
<comment type="subcellular location">
    <subcellularLocation>
        <location evidence="1">Nucleus</location>
    </subcellularLocation>
</comment>
<dbReference type="InterPro" id="IPR006511">
    <property type="entry name" value="SHI_C"/>
</dbReference>
<dbReference type="PANTHER" id="PTHR31604">
    <property type="entry name" value="PROTEIN LATERAL ROOT PRIMORDIUM 1"/>
    <property type="match status" value="1"/>
</dbReference>
<keyword evidence="4" id="KW-0862">Zinc</keyword>
<keyword evidence="10" id="KW-1185">Reference proteome</keyword>
<dbReference type="Proteomes" id="UP000326396">
    <property type="component" value="Linkage Group LG8"/>
</dbReference>
<dbReference type="GO" id="GO:0005634">
    <property type="term" value="C:nucleus"/>
    <property type="evidence" value="ECO:0007669"/>
    <property type="project" value="UniProtKB-SubCell"/>
</dbReference>
<feature type="region of interest" description="Disordered" evidence="8">
    <location>
        <begin position="169"/>
        <end position="192"/>
    </location>
</feature>
<dbReference type="OrthoDB" id="692274at2759"/>
<proteinExistence type="inferred from homology"/>
<dbReference type="GO" id="GO:0003700">
    <property type="term" value="F:DNA-binding transcription factor activity"/>
    <property type="evidence" value="ECO:0007669"/>
    <property type="project" value="InterPro"/>
</dbReference>
<sequence length="316" mass="33964">MAGFFSLGSAPYNHSQQDLTTNTNTIPTSHLNLAGSGNWIHDHHPTITVKDFEVWQQAPDARDFLARAAGASAGGGDDERFINFSYGSNWGSAGFMKIGHDGGGGGGGGGVNCRDCGNQAKKDCPHLRCRTCCKSRGFQCQTHVKSTWVPAAKRRERQQYLADTQQDHNRRRVLPTTKKPRSAQDLGNPNLATPIASATVTATAGATIAYNSYSGLDHFPTEVTTQGDFRCVRVSSIDETDDQFAYQAAVNIRGHLFKGILYDQGPESHQTGGDASSGGSAGILPLNLTSISPATPPVQQILWVIRYTLRSAVIIT</sequence>
<evidence type="ECO:0000256" key="5">
    <source>
        <dbReference type="ARBA" id="ARBA00023125"/>
    </source>
</evidence>
<keyword evidence="5" id="KW-0238">DNA-binding</keyword>
<protein>
    <submittedName>
        <fullName evidence="9">Uncharacterized protein</fullName>
    </submittedName>
</protein>
<dbReference type="EMBL" id="SZYD01000018">
    <property type="protein sequence ID" value="KAD2805779.1"/>
    <property type="molecule type" value="Genomic_DNA"/>
</dbReference>
<dbReference type="PANTHER" id="PTHR31604:SF56">
    <property type="entry name" value="LATERAL ROOT PRIMORDIUM PROTEIN-RELATED"/>
    <property type="match status" value="1"/>
</dbReference>
<dbReference type="AlphaFoldDB" id="A0A5N6LW01"/>
<keyword evidence="3" id="KW-0479">Metal-binding</keyword>
<reference evidence="9 10" key="1">
    <citation type="submission" date="2019-05" db="EMBL/GenBank/DDBJ databases">
        <title>Mikania micrantha, genome provides insights into the molecular mechanism of rapid growth.</title>
        <authorList>
            <person name="Liu B."/>
        </authorList>
    </citation>
    <scope>NUCLEOTIDE SEQUENCE [LARGE SCALE GENOMIC DNA]</scope>
    <source>
        <strain evidence="9">NLD-2019</strain>
        <tissue evidence="9">Leaf</tissue>
    </source>
</reference>
<dbReference type="InterPro" id="IPR007818">
    <property type="entry name" value="SHI"/>
</dbReference>
<comment type="caution">
    <text evidence="9">The sequence shown here is derived from an EMBL/GenBank/DDBJ whole genome shotgun (WGS) entry which is preliminary data.</text>
</comment>
<evidence type="ECO:0000256" key="3">
    <source>
        <dbReference type="ARBA" id="ARBA00022723"/>
    </source>
</evidence>
<evidence type="ECO:0000256" key="6">
    <source>
        <dbReference type="ARBA" id="ARBA00023159"/>
    </source>
</evidence>
<evidence type="ECO:0000313" key="9">
    <source>
        <dbReference type="EMBL" id="KAD2805779.1"/>
    </source>
</evidence>
<evidence type="ECO:0000256" key="1">
    <source>
        <dbReference type="ARBA" id="ARBA00004123"/>
    </source>
</evidence>
<evidence type="ECO:0000256" key="2">
    <source>
        <dbReference type="ARBA" id="ARBA00006911"/>
    </source>
</evidence>
<dbReference type="NCBIfam" id="TIGR01623">
    <property type="entry name" value="put_zinc_LRP1"/>
    <property type="match status" value="1"/>
</dbReference>
<organism evidence="9 10">
    <name type="scientific">Mikania micrantha</name>
    <name type="common">bitter vine</name>
    <dbReference type="NCBI Taxonomy" id="192012"/>
    <lineage>
        <taxon>Eukaryota</taxon>
        <taxon>Viridiplantae</taxon>
        <taxon>Streptophyta</taxon>
        <taxon>Embryophyta</taxon>
        <taxon>Tracheophyta</taxon>
        <taxon>Spermatophyta</taxon>
        <taxon>Magnoliopsida</taxon>
        <taxon>eudicotyledons</taxon>
        <taxon>Gunneridae</taxon>
        <taxon>Pentapetalae</taxon>
        <taxon>asterids</taxon>
        <taxon>campanulids</taxon>
        <taxon>Asterales</taxon>
        <taxon>Asteraceae</taxon>
        <taxon>Asteroideae</taxon>
        <taxon>Heliantheae alliance</taxon>
        <taxon>Eupatorieae</taxon>
        <taxon>Mikania</taxon>
    </lineage>
</organism>
<keyword evidence="7" id="KW-0539">Nucleus</keyword>
<evidence type="ECO:0000256" key="7">
    <source>
        <dbReference type="ARBA" id="ARBA00023242"/>
    </source>
</evidence>
<dbReference type="GO" id="GO:0003677">
    <property type="term" value="F:DNA binding"/>
    <property type="evidence" value="ECO:0007669"/>
    <property type="project" value="UniProtKB-KW"/>
</dbReference>
<dbReference type="GO" id="GO:0046872">
    <property type="term" value="F:metal ion binding"/>
    <property type="evidence" value="ECO:0007669"/>
    <property type="project" value="UniProtKB-KW"/>
</dbReference>
<dbReference type="InterPro" id="IPR006510">
    <property type="entry name" value="Znf_LRP1"/>
</dbReference>
<dbReference type="NCBIfam" id="TIGR01624">
    <property type="entry name" value="LRP1_Cterm"/>
    <property type="match status" value="1"/>
</dbReference>
<accession>A0A5N6LW01</accession>
<evidence type="ECO:0000256" key="8">
    <source>
        <dbReference type="SAM" id="MobiDB-lite"/>
    </source>
</evidence>